<reference evidence="6 7" key="1">
    <citation type="submission" date="2015-11" db="EMBL/GenBank/DDBJ databases">
        <authorList>
            <person name="Zhang Y."/>
            <person name="Guo Z."/>
        </authorList>
    </citation>
    <scope>NUCLEOTIDE SEQUENCE [LARGE SCALE GENOMIC DNA]</scope>
    <source>
        <strain evidence="6 7">KCTC 12086</strain>
    </source>
</reference>
<keyword evidence="3" id="KW-0238">DNA-binding</keyword>
<dbReference type="InterPro" id="IPR058163">
    <property type="entry name" value="LysR-type_TF_proteobact-type"/>
</dbReference>
<dbReference type="SUPFAM" id="SSF46785">
    <property type="entry name" value="Winged helix' DNA-binding domain"/>
    <property type="match status" value="1"/>
</dbReference>
<keyword evidence="7" id="KW-1185">Reference proteome</keyword>
<comment type="similarity">
    <text evidence="1">Belongs to the LysR transcriptional regulatory family.</text>
</comment>
<dbReference type="EMBL" id="CP013188">
    <property type="protein sequence ID" value="ALO44304.1"/>
    <property type="molecule type" value="Genomic_DNA"/>
</dbReference>
<evidence type="ECO:0000259" key="5">
    <source>
        <dbReference type="PROSITE" id="PS50931"/>
    </source>
</evidence>
<organism evidence="6 7">
    <name type="scientific">Pseudoalteromonas phenolica</name>
    <dbReference type="NCBI Taxonomy" id="161398"/>
    <lineage>
        <taxon>Bacteria</taxon>
        <taxon>Pseudomonadati</taxon>
        <taxon>Pseudomonadota</taxon>
        <taxon>Gammaproteobacteria</taxon>
        <taxon>Alteromonadales</taxon>
        <taxon>Pseudoalteromonadaceae</taxon>
        <taxon>Pseudoalteromonas</taxon>
    </lineage>
</organism>
<accession>A0A0S2K7D4</accession>
<dbReference type="Pfam" id="PF00126">
    <property type="entry name" value="HTH_1"/>
    <property type="match status" value="1"/>
</dbReference>
<evidence type="ECO:0000313" key="7">
    <source>
        <dbReference type="Proteomes" id="UP000061457"/>
    </source>
</evidence>
<dbReference type="CDD" id="cd08422">
    <property type="entry name" value="PBP2_CrgA_like"/>
    <property type="match status" value="1"/>
</dbReference>
<dbReference type="InterPro" id="IPR005119">
    <property type="entry name" value="LysR_subst-bd"/>
</dbReference>
<dbReference type="InterPro" id="IPR036388">
    <property type="entry name" value="WH-like_DNA-bd_sf"/>
</dbReference>
<dbReference type="STRING" id="161398.PP2015_3835"/>
<dbReference type="PATRIC" id="fig|161398.10.peg.3920"/>
<evidence type="ECO:0000313" key="6">
    <source>
        <dbReference type="EMBL" id="ALO44304.1"/>
    </source>
</evidence>
<dbReference type="RefSeq" id="WP_058032172.1">
    <property type="nucleotide sequence ID" value="NZ_CP013188.1"/>
</dbReference>
<dbReference type="PANTHER" id="PTHR30537">
    <property type="entry name" value="HTH-TYPE TRANSCRIPTIONAL REGULATOR"/>
    <property type="match status" value="1"/>
</dbReference>
<dbReference type="InterPro" id="IPR036390">
    <property type="entry name" value="WH_DNA-bd_sf"/>
</dbReference>
<evidence type="ECO:0000256" key="3">
    <source>
        <dbReference type="ARBA" id="ARBA00023125"/>
    </source>
</evidence>
<dbReference type="InterPro" id="IPR000847">
    <property type="entry name" value="LysR_HTH_N"/>
</dbReference>
<name>A0A0S2K7D4_9GAMM</name>
<dbReference type="GO" id="GO:0006351">
    <property type="term" value="P:DNA-templated transcription"/>
    <property type="evidence" value="ECO:0007669"/>
    <property type="project" value="TreeGrafter"/>
</dbReference>
<dbReference type="SUPFAM" id="SSF53850">
    <property type="entry name" value="Periplasmic binding protein-like II"/>
    <property type="match status" value="1"/>
</dbReference>
<proteinExistence type="inferred from homology"/>
<dbReference type="AlphaFoldDB" id="A0A0S2K7D4"/>
<protein>
    <submittedName>
        <fullName evidence="6">Transcriptional regulator</fullName>
    </submittedName>
</protein>
<evidence type="ECO:0000256" key="4">
    <source>
        <dbReference type="ARBA" id="ARBA00023163"/>
    </source>
</evidence>
<keyword evidence="4" id="KW-0804">Transcription</keyword>
<dbReference type="GO" id="GO:0043565">
    <property type="term" value="F:sequence-specific DNA binding"/>
    <property type="evidence" value="ECO:0007669"/>
    <property type="project" value="TreeGrafter"/>
</dbReference>
<keyword evidence="2" id="KW-0805">Transcription regulation</keyword>
<dbReference type="PANTHER" id="PTHR30537:SF58">
    <property type="entry name" value="HTH-TYPE TRANSCRIPTIONAL REGULATOR PERR"/>
    <property type="match status" value="1"/>
</dbReference>
<evidence type="ECO:0000256" key="2">
    <source>
        <dbReference type="ARBA" id="ARBA00023015"/>
    </source>
</evidence>
<dbReference type="Pfam" id="PF03466">
    <property type="entry name" value="LysR_substrate"/>
    <property type="match status" value="1"/>
</dbReference>
<dbReference type="GO" id="GO:0003700">
    <property type="term" value="F:DNA-binding transcription factor activity"/>
    <property type="evidence" value="ECO:0007669"/>
    <property type="project" value="InterPro"/>
</dbReference>
<sequence>MDWLSAVKSFELVANTKSFTSAAEQQGISASAVSKRIDWLEKQLATSLFVRTTRQVSLTESGHGFLQKASPWLEQFDAMLESVKSAHEAPQGVLKVAATQAVGSSLLMPNIERFLQKYPKMSVQLNVLIPGNDPDLSHDLVITRYHEEFDSVSHKGTHLIDYQMSVFAAPSYLEKHPPINTVEDLAQHKMLLNNYYQQKGGILLENGEFVSFTNYNFVSENLDAILKAAIQGMGLIFISPDYVERELDMGVLAPVLPNVKSEVNRLWAYYPKTSFTPLKTRLFIDNLKQQMKGFRL</sequence>
<dbReference type="KEGG" id="pphe:PP2015_3835"/>
<evidence type="ECO:0000256" key="1">
    <source>
        <dbReference type="ARBA" id="ARBA00009437"/>
    </source>
</evidence>
<feature type="domain" description="HTH lysR-type" evidence="5">
    <location>
        <begin position="1"/>
        <end position="59"/>
    </location>
</feature>
<dbReference type="OrthoDB" id="6706085at2"/>
<gene>
    <name evidence="6" type="ORF">PP2015_3835</name>
</gene>
<dbReference type="Gene3D" id="1.10.10.10">
    <property type="entry name" value="Winged helix-like DNA-binding domain superfamily/Winged helix DNA-binding domain"/>
    <property type="match status" value="1"/>
</dbReference>
<dbReference type="PROSITE" id="PS50931">
    <property type="entry name" value="HTH_LYSR"/>
    <property type="match status" value="1"/>
</dbReference>
<dbReference type="Proteomes" id="UP000061457">
    <property type="component" value="Chromosome II"/>
</dbReference>
<dbReference type="FunFam" id="1.10.10.10:FF:000001">
    <property type="entry name" value="LysR family transcriptional regulator"/>
    <property type="match status" value="1"/>
</dbReference>
<dbReference type="Gene3D" id="3.40.190.290">
    <property type="match status" value="1"/>
</dbReference>